<dbReference type="Proteomes" id="UP001396898">
    <property type="component" value="Unassembled WGS sequence"/>
</dbReference>
<dbReference type="Pfam" id="PF01261">
    <property type="entry name" value="AP_endonuc_2"/>
    <property type="match status" value="1"/>
</dbReference>
<comment type="caution">
    <text evidence="3">The sequence shown here is derived from an EMBL/GenBank/DDBJ whole genome shotgun (WGS) entry which is preliminary data.</text>
</comment>
<dbReference type="InterPro" id="IPR013022">
    <property type="entry name" value="Xyl_isomerase-like_TIM-brl"/>
</dbReference>
<evidence type="ECO:0000313" key="4">
    <source>
        <dbReference type="Proteomes" id="UP001396898"/>
    </source>
</evidence>
<evidence type="ECO:0000313" key="3">
    <source>
        <dbReference type="EMBL" id="KAK8023243.1"/>
    </source>
</evidence>
<dbReference type="PANTHER" id="PTHR43489">
    <property type="entry name" value="ISOMERASE"/>
    <property type="match status" value="1"/>
</dbReference>
<keyword evidence="4" id="KW-1185">Reference proteome</keyword>
<feature type="domain" description="Xylose isomerase-like TIM barrel" evidence="2">
    <location>
        <begin position="19"/>
        <end position="165"/>
    </location>
</feature>
<reference evidence="3 4" key="1">
    <citation type="submission" date="2023-01" db="EMBL/GenBank/DDBJ databases">
        <title>Analysis of 21 Apiospora genomes using comparative genomics revels a genus with tremendous synthesis potential of carbohydrate active enzymes and secondary metabolites.</title>
        <authorList>
            <person name="Sorensen T."/>
        </authorList>
    </citation>
    <scope>NUCLEOTIDE SEQUENCE [LARGE SCALE GENOMIC DNA]</scope>
    <source>
        <strain evidence="3 4">CBS 20057</strain>
    </source>
</reference>
<dbReference type="Gene3D" id="3.20.20.150">
    <property type="entry name" value="Divalent-metal-dependent TIM barrel enzymes"/>
    <property type="match status" value="1"/>
</dbReference>
<organism evidence="3 4">
    <name type="scientific">Apiospora marii</name>
    <dbReference type="NCBI Taxonomy" id="335849"/>
    <lineage>
        <taxon>Eukaryota</taxon>
        <taxon>Fungi</taxon>
        <taxon>Dikarya</taxon>
        <taxon>Ascomycota</taxon>
        <taxon>Pezizomycotina</taxon>
        <taxon>Sordariomycetes</taxon>
        <taxon>Xylariomycetidae</taxon>
        <taxon>Amphisphaeriales</taxon>
        <taxon>Apiosporaceae</taxon>
        <taxon>Apiospora</taxon>
    </lineage>
</organism>
<gene>
    <name evidence="3" type="ORF">PG991_006482</name>
</gene>
<sequence length="214" mass="23873">MHLSAHNWMRPEPLEHSLQRLRQLGYTSIELAGEPAWYPVDETRALLQKYNIRCWGTVTIQYGTRDLTSADAGERRATVQYMKDVVALSAALGGEITTVVPGRVGKTVATAGAEEEWGRVVESLREVAAFAQDQKIRIGIEPLNRFETHFLNRVDQALLLADEVGFGAAQLETKPVDVPAGQLQFIVDHGSAVLSDEYYTQLLKTSAETMRRYI</sequence>
<evidence type="ECO:0000256" key="1">
    <source>
        <dbReference type="ARBA" id="ARBA00023235"/>
    </source>
</evidence>
<accession>A0ABR1RZQ5</accession>
<dbReference type="PANTHER" id="PTHR43489:SF7">
    <property type="entry name" value="3-DEHYDRO-D-GULOSIDE 4-EPIMERASE-RELATED"/>
    <property type="match status" value="1"/>
</dbReference>
<dbReference type="InterPro" id="IPR036237">
    <property type="entry name" value="Xyl_isomerase-like_sf"/>
</dbReference>
<dbReference type="SUPFAM" id="SSF51658">
    <property type="entry name" value="Xylose isomerase-like"/>
    <property type="match status" value="1"/>
</dbReference>
<proteinExistence type="predicted"/>
<dbReference type="InterPro" id="IPR050417">
    <property type="entry name" value="Sugar_Epim/Isomerase"/>
</dbReference>
<protein>
    <submittedName>
        <fullName evidence="3">Xylose isomerase domain-containing protein TIM barrel</fullName>
    </submittedName>
</protein>
<name>A0ABR1RZQ5_9PEZI</name>
<dbReference type="EMBL" id="JAQQWI010000008">
    <property type="protein sequence ID" value="KAK8023243.1"/>
    <property type="molecule type" value="Genomic_DNA"/>
</dbReference>
<keyword evidence="1 3" id="KW-0413">Isomerase</keyword>
<dbReference type="GO" id="GO:0016853">
    <property type="term" value="F:isomerase activity"/>
    <property type="evidence" value="ECO:0007669"/>
    <property type="project" value="UniProtKB-KW"/>
</dbReference>
<evidence type="ECO:0000259" key="2">
    <source>
        <dbReference type="Pfam" id="PF01261"/>
    </source>
</evidence>